<evidence type="ECO:0000313" key="9">
    <source>
        <dbReference type="Proteomes" id="UP001295684"/>
    </source>
</evidence>
<dbReference type="InterPro" id="IPR034907">
    <property type="entry name" value="NDK-like_dom"/>
</dbReference>
<dbReference type="GO" id="GO:0005524">
    <property type="term" value="F:ATP binding"/>
    <property type="evidence" value="ECO:0007669"/>
    <property type="project" value="UniProtKB-KW"/>
</dbReference>
<feature type="domain" description="Nucleoside diphosphate kinase-like" evidence="7">
    <location>
        <begin position="8"/>
        <end position="165"/>
    </location>
</feature>
<keyword evidence="4" id="KW-0418">Kinase</keyword>
<dbReference type="InterPro" id="IPR036850">
    <property type="entry name" value="NDK-like_dom_sf"/>
</dbReference>
<comment type="caution">
    <text evidence="6">Lacks conserved residue(s) required for the propagation of feature annotation.</text>
</comment>
<keyword evidence="2" id="KW-0808">Transferase</keyword>
<evidence type="ECO:0000256" key="2">
    <source>
        <dbReference type="ARBA" id="ARBA00022679"/>
    </source>
</evidence>
<name>A0AAD1XBT4_EUPCR</name>
<dbReference type="Gene3D" id="3.30.70.141">
    <property type="entry name" value="Nucleoside diphosphate kinase-like domain"/>
    <property type="match status" value="1"/>
</dbReference>
<evidence type="ECO:0000256" key="1">
    <source>
        <dbReference type="ARBA" id="ARBA00008142"/>
    </source>
</evidence>
<evidence type="ECO:0000256" key="5">
    <source>
        <dbReference type="ARBA" id="ARBA00022840"/>
    </source>
</evidence>
<sequence>MKSKLIPIAYTVAVIKPNLALKEEKMNEIMKTIQDNDFEVFDEKCKILKDQEILNLFYKYKNQPFFEEIKEHLTAGESRVLLLINKFETKMDENEEEIKLEDPITRWKKLIGPSDPENAKTDAPESLRALYGEDLIRNGFHGSDDPRSANKERDIFKFSIPEKIPEFKYERYKVTMEHLLKFCYPPNLEHSNVTGRLDLFALYGPTVSYCSVDSSFCNKCVKLAKRVLRDSIAAEEAKERREKGTTSILDVDSFAAESGMNSITSAKRSTTMTKNLGPGPRRLLRDEDLDILKEEPICKKCRFHIDNYVHLTCGREGQHIMSDIELNELIKEINKTDLYELLKIEKGSSAKIMIDILDLKEPEEIMYTEDDIRNLLEDLETDYYGRYNFEDMQKMILEDRRLRINYWVSQITKKPIEKFKNPNLINQNPKVNRDDIKNPYFTLKRILPISMHTKKTRAMDEEEEDYNTLHFNHTAKLLQNEQDLIMERTIAKEFHRVTQVENTNSKDVAVNSVLLRNYNDGRHGKWDNYCTLKGQSKGSYVKSKNTKRKEIID</sequence>
<evidence type="ECO:0000256" key="6">
    <source>
        <dbReference type="PROSITE-ProRule" id="PRU00706"/>
    </source>
</evidence>
<dbReference type="SMART" id="SM00562">
    <property type="entry name" value="NDK"/>
    <property type="match status" value="1"/>
</dbReference>
<comment type="similarity">
    <text evidence="1 6">Belongs to the NDK family.</text>
</comment>
<protein>
    <recommendedName>
        <fullName evidence="7">Nucleoside diphosphate kinase-like domain-containing protein</fullName>
    </recommendedName>
</protein>
<dbReference type="GO" id="GO:0016301">
    <property type="term" value="F:kinase activity"/>
    <property type="evidence" value="ECO:0007669"/>
    <property type="project" value="UniProtKB-KW"/>
</dbReference>
<dbReference type="PROSITE" id="PS51374">
    <property type="entry name" value="NDPK_LIKE"/>
    <property type="match status" value="1"/>
</dbReference>
<accession>A0AAD1XBT4</accession>
<proteinExistence type="inferred from homology"/>
<evidence type="ECO:0000256" key="4">
    <source>
        <dbReference type="ARBA" id="ARBA00022777"/>
    </source>
</evidence>
<evidence type="ECO:0000259" key="7">
    <source>
        <dbReference type="SMART" id="SM00562"/>
    </source>
</evidence>
<keyword evidence="5" id="KW-0067">ATP-binding</keyword>
<dbReference type="EMBL" id="CAMPGE010006332">
    <property type="protein sequence ID" value="CAI2365176.1"/>
    <property type="molecule type" value="Genomic_DNA"/>
</dbReference>
<dbReference type="PANTHER" id="PTHR46161">
    <property type="entry name" value="NUCLEOSIDE DIPHOSPHATE KINASE"/>
    <property type="match status" value="1"/>
</dbReference>
<gene>
    <name evidence="8" type="ORF">ECRASSUSDP1_LOCUS6526</name>
</gene>
<dbReference type="Proteomes" id="UP001295684">
    <property type="component" value="Unassembled WGS sequence"/>
</dbReference>
<reference evidence="8" key="1">
    <citation type="submission" date="2023-07" db="EMBL/GenBank/DDBJ databases">
        <authorList>
            <consortium name="AG Swart"/>
            <person name="Singh M."/>
            <person name="Singh A."/>
            <person name="Seah K."/>
            <person name="Emmerich C."/>
        </authorList>
    </citation>
    <scope>NUCLEOTIDE SEQUENCE</scope>
    <source>
        <strain evidence="8">DP1</strain>
    </source>
</reference>
<dbReference type="SUPFAM" id="SSF54919">
    <property type="entry name" value="Nucleoside diphosphate kinase, NDK"/>
    <property type="match status" value="1"/>
</dbReference>
<dbReference type="Pfam" id="PF00334">
    <property type="entry name" value="NDK"/>
    <property type="match status" value="1"/>
</dbReference>
<evidence type="ECO:0000313" key="8">
    <source>
        <dbReference type="EMBL" id="CAI2365176.1"/>
    </source>
</evidence>
<keyword evidence="9" id="KW-1185">Reference proteome</keyword>
<organism evidence="8 9">
    <name type="scientific">Euplotes crassus</name>
    <dbReference type="NCBI Taxonomy" id="5936"/>
    <lineage>
        <taxon>Eukaryota</taxon>
        <taxon>Sar</taxon>
        <taxon>Alveolata</taxon>
        <taxon>Ciliophora</taxon>
        <taxon>Intramacronucleata</taxon>
        <taxon>Spirotrichea</taxon>
        <taxon>Hypotrichia</taxon>
        <taxon>Euplotida</taxon>
        <taxon>Euplotidae</taxon>
        <taxon>Moneuplotes</taxon>
    </lineage>
</organism>
<comment type="caution">
    <text evidence="8">The sequence shown here is derived from an EMBL/GenBank/DDBJ whole genome shotgun (WGS) entry which is preliminary data.</text>
</comment>
<keyword evidence="3" id="KW-0547">Nucleotide-binding</keyword>
<dbReference type="PANTHER" id="PTHR46161:SF3">
    <property type="entry name" value="NUCLEOSIDE DIPHOSPHATE KINASE DDB_G0292928-RELATED"/>
    <property type="match status" value="1"/>
</dbReference>
<evidence type="ECO:0000256" key="3">
    <source>
        <dbReference type="ARBA" id="ARBA00022741"/>
    </source>
</evidence>
<dbReference type="AlphaFoldDB" id="A0AAD1XBT4"/>